<dbReference type="AlphaFoldDB" id="D4KWS4"/>
<dbReference type="EMBL" id="FP929050">
    <property type="protein sequence ID" value="CBL11814.1"/>
    <property type="molecule type" value="Genomic_DNA"/>
</dbReference>
<dbReference type="Proteomes" id="UP000008953">
    <property type="component" value="Chromosome"/>
</dbReference>
<accession>D4KWS4</accession>
<reference evidence="1 2" key="1">
    <citation type="submission" date="2010-03" db="EMBL/GenBank/DDBJ databases">
        <title>The genome sequence of Roseburia intestinalis XB6B4.</title>
        <authorList>
            <consortium name="metaHIT consortium -- http://www.metahit.eu/"/>
            <person name="Pajon A."/>
            <person name="Turner K."/>
            <person name="Parkhill J."/>
            <person name="Bernalier A."/>
        </authorList>
    </citation>
    <scope>NUCLEOTIDE SEQUENCE [LARGE SCALE GENOMIC DNA]</scope>
    <source>
        <strain evidence="1 2">XB6B4</strain>
    </source>
</reference>
<gene>
    <name evidence="1" type="ORF">RO1_11680</name>
</gene>
<protein>
    <submittedName>
        <fullName evidence="1">Uncharacterized protein</fullName>
    </submittedName>
</protein>
<name>D4KWS4_9FIRM</name>
<reference evidence="1 2" key="2">
    <citation type="submission" date="2010-03" db="EMBL/GenBank/DDBJ databases">
        <authorList>
            <person name="Pajon A."/>
        </authorList>
    </citation>
    <scope>NUCLEOTIDE SEQUENCE [LARGE SCALE GENOMIC DNA]</scope>
    <source>
        <strain evidence="1 2">XB6B4</strain>
    </source>
</reference>
<organism evidence="1 2">
    <name type="scientific">Roseburia intestinalis XB6B4</name>
    <dbReference type="NCBI Taxonomy" id="718255"/>
    <lineage>
        <taxon>Bacteria</taxon>
        <taxon>Bacillati</taxon>
        <taxon>Bacillota</taxon>
        <taxon>Clostridia</taxon>
        <taxon>Lachnospirales</taxon>
        <taxon>Lachnospiraceae</taxon>
        <taxon>Roseburia</taxon>
    </lineage>
</organism>
<proteinExistence type="predicted"/>
<evidence type="ECO:0000313" key="1">
    <source>
        <dbReference type="EMBL" id="CBL11814.1"/>
    </source>
</evidence>
<dbReference type="HOGENOM" id="CLU_3122270_0_0_9"/>
<dbReference type="KEGG" id="rix:RO1_11680"/>
<sequence>MDIIDGKNNGCRMRWIWKGKCDGIPKKFCYNHDHVNDFTVYVSIYGCDEG</sequence>
<evidence type="ECO:0000313" key="2">
    <source>
        <dbReference type="Proteomes" id="UP000008953"/>
    </source>
</evidence>